<dbReference type="AlphaFoldDB" id="A0AAU9U6G2"/>
<evidence type="ECO:0000313" key="2">
    <source>
        <dbReference type="Proteomes" id="UP001153954"/>
    </source>
</evidence>
<keyword evidence="2" id="KW-1185">Reference proteome</keyword>
<evidence type="ECO:0000313" key="1">
    <source>
        <dbReference type="EMBL" id="CAH2095419.1"/>
    </source>
</evidence>
<dbReference type="SUPFAM" id="SSF52047">
    <property type="entry name" value="RNI-like"/>
    <property type="match status" value="1"/>
</dbReference>
<dbReference type="Gene3D" id="3.80.10.10">
    <property type="entry name" value="Ribonuclease Inhibitor"/>
    <property type="match status" value="1"/>
</dbReference>
<reference evidence="1" key="1">
    <citation type="submission" date="2022-03" db="EMBL/GenBank/DDBJ databases">
        <authorList>
            <person name="Tunstrom K."/>
        </authorList>
    </citation>
    <scope>NUCLEOTIDE SEQUENCE</scope>
</reference>
<evidence type="ECO:0008006" key="3">
    <source>
        <dbReference type="Google" id="ProtNLM"/>
    </source>
</evidence>
<dbReference type="InterPro" id="IPR032675">
    <property type="entry name" value="LRR_dom_sf"/>
</dbReference>
<comment type="caution">
    <text evidence="1">The sequence shown here is derived from an EMBL/GenBank/DDBJ whole genome shotgun (WGS) entry which is preliminary data.</text>
</comment>
<dbReference type="Proteomes" id="UP001153954">
    <property type="component" value="Unassembled WGS sequence"/>
</dbReference>
<proteinExistence type="predicted"/>
<protein>
    <recommendedName>
        <fullName evidence="3">Distal membrane arm assembly complex 2-like protein</fullName>
    </recommendedName>
</protein>
<dbReference type="EMBL" id="CAKOGL010000015">
    <property type="protein sequence ID" value="CAH2095419.1"/>
    <property type="molecule type" value="Genomic_DNA"/>
</dbReference>
<gene>
    <name evidence="1" type="ORF">EEDITHA_LOCUS10874</name>
</gene>
<name>A0AAU9U6G2_EUPED</name>
<organism evidence="1 2">
    <name type="scientific">Euphydryas editha</name>
    <name type="common">Edith's checkerspot</name>
    <dbReference type="NCBI Taxonomy" id="104508"/>
    <lineage>
        <taxon>Eukaryota</taxon>
        <taxon>Metazoa</taxon>
        <taxon>Ecdysozoa</taxon>
        <taxon>Arthropoda</taxon>
        <taxon>Hexapoda</taxon>
        <taxon>Insecta</taxon>
        <taxon>Pterygota</taxon>
        <taxon>Neoptera</taxon>
        <taxon>Endopterygota</taxon>
        <taxon>Lepidoptera</taxon>
        <taxon>Glossata</taxon>
        <taxon>Ditrysia</taxon>
        <taxon>Papilionoidea</taxon>
        <taxon>Nymphalidae</taxon>
        <taxon>Nymphalinae</taxon>
        <taxon>Euphydryas</taxon>
    </lineage>
</organism>
<accession>A0AAU9U6G2</accession>
<sequence>MMAQKLKPSNFIRSLYITSRNYCEYKSIYERDEAGRQPRKVHGKEYPEWRRPWAQRDGEWTSKLSIFVEKSPNMNVLNAMQKIPNLSFKDIKQWWGEMKQIQEIENQKFLPERVAALGSNLGACHFFVYRQAAVRLKGKKEWIIGDILSVKLPDSYKEGYFVEAIDCSNFHHNGIRYEGVQNLTGLKHLKWLSLRNNKYVDVWCLDRIAGQNGETLEFLNLVGCKLCVGCVFALARMSALKFLVISDPGDNIELQAALSMLEQERPNLLISAPNDDDENEAINKVEK</sequence>